<evidence type="ECO:0000256" key="1">
    <source>
        <dbReference type="SAM" id="MobiDB-lite"/>
    </source>
</evidence>
<evidence type="ECO:0000313" key="3">
    <source>
        <dbReference type="Proteomes" id="UP000299102"/>
    </source>
</evidence>
<comment type="caution">
    <text evidence="2">The sequence shown here is derived from an EMBL/GenBank/DDBJ whole genome shotgun (WGS) entry which is preliminary data.</text>
</comment>
<feature type="compositionally biased region" description="Polar residues" evidence="1">
    <location>
        <begin position="1"/>
        <end position="14"/>
    </location>
</feature>
<dbReference type="Proteomes" id="UP000299102">
    <property type="component" value="Unassembled WGS sequence"/>
</dbReference>
<feature type="region of interest" description="Disordered" evidence="1">
    <location>
        <begin position="1"/>
        <end position="20"/>
    </location>
</feature>
<organism evidence="2 3">
    <name type="scientific">Eumeta variegata</name>
    <name type="common">Bagworm moth</name>
    <name type="synonym">Eumeta japonica</name>
    <dbReference type="NCBI Taxonomy" id="151549"/>
    <lineage>
        <taxon>Eukaryota</taxon>
        <taxon>Metazoa</taxon>
        <taxon>Ecdysozoa</taxon>
        <taxon>Arthropoda</taxon>
        <taxon>Hexapoda</taxon>
        <taxon>Insecta</taxon>
        <taxon>Pterygota</taxon>
        <taxon>Neoptera</taxon>
        <taxon>Endopterygota</taxon>
        <taxon>Lepidoptera</taxon>
        <taxon>Glossata</taxon>
        <taxon>Ditrysia</taxon>
        <taxon>Tineoidea</taxon>
        <taxon>Psychidae</taxon>
        <taxon>Oiketicinae</taxon>
        <taxon>Eumeta</taxon>
    </lineage>
</organism>
<name>A0A4C1TAN6_EUMVA</name>
<gene>
    <name evidence="2" type="ORF">EVAR_5682_1</name>
</gene>
<reference evidence="2 3" key="1">
    <citation type="journal article" date="2019" name="Commun. Biol.">
        <title>The bagworm genome reveals a unique fibroin gene that provides high tensile strength.</title>
        <authorList>
            <person name="Kono N."/>
            <person name="Nakamura H."/>
            <person name="Ohtoshi R."/>
            <person name="Tomita M."/>
            <person name="Numata K."/>
            <person name="Arakawa K."/>
        </authorList>
    </citation>
    <scope>NUCLEOTIDE SEQUENCE [LARGE SCALE GENOMIC DNA]</scope>
</reference>
<protein>
    <submittedName>
        <fullName evidence="2">Uncharacterized protein</fullName>
    </submittedName>
</protein>
<proteinExistence type="predicted"/>
<keyword evidence="3" id="KW-1185">Reference proteome</keyword>
<dbReference type="EMBL" id="BGZK01000040">
    <property type="protein sequence ID" value="GBP10371.1"/>
    <property type="molecule type" value="Genomic_DNA"/>
</dbReference>
<sequence>MSPTFPQSANGQKTGRTREGFHAISVITVGQNRSERTSYQSALYTAPASERTQRVASASTVLDSNAATDELSNEFLTKINLNHLHRG</sequence>
<accession>A0A4C1TAN6</accession>
<evidence type="ECO:0000313" key="2">
    <source>
        <dbReference type="EMBL" id="GBP10371.1"/>
    </source>
</evidence>
<dbReference type="AlphaFoldDB" id="A0A4C1TAN6"/>